<dbReference type="InterPro" id="IPR039424">
    <property type="entry name" value="SBP_5"/>
</dbReference>
<dbReference type="Pfam" id="PF00496">
    <property type="entry name" value="SBP_bac_5"/>
    <property type="match status" value="1"/>
</dbReference>
<dbReference type="EMBL" id="JACHLY010000002">
    <property type="protein sequence ID" value="MBB6001133.1"/>
    <property type="molecule type" value="Genomic_DNA"/>
</dbReference>
<dbReference type="GO" id="GO:1904680">
    <property type="term" value="F:peptide transmembrane transporter activity"/>
    <property type="evidence" value="ECO:0007669"/>
    <property type="project" value="TreeGrafter"/>
</dbReference>
<dbReference type="PROSITE" id="PS51257">
    <property type="entry name" value="PROKAR_LIPOPROTEIN"/>
    <property type="match status" value="1"/>
</dbReference>
<proteinExistence type="predicted"/>
<dbReference type="SUPFAM" id="SSF53850">
    <property type="entry name" value="Periplasmic binding protein-like II"/>
    <property type="match status" value="1"/>
</dbReference>
<evidence type="ECO:0000313" key="3">
    <source>
        <dbReference type="EMBL" id="MBB6001133.1"/>
    </source>
</evidence>
<dbReference type="GO" id="GO:0042597">
    <property type="term" value="C:periplasmic space"/>
    <property type="evidence" value="ECO:0007669"/>
    <property type="project" value="UniProtKB-ARBA"/>
</dbReference>
<dbReference type="GO" id="GO:0043190">
    <property type="term" value="C:ATP-binding cassette (ABC) transporter complex"/>
    <property type="evidence" value="ECO:0007669"/>
    <property type="project" value="InterPro"/>
</dbReference>
<protein>
    <submittedName>
        <fullName evidence="3">Peptide/nickel transport system substrate-binding protein</fullName>
    </submittedName>
</protein>
<dbReference type="Proteomes" id="UP000578077">
    <property type="component" value="Unassembled WGS sequence"/>
</dbReference>
<dbReference type="InterPro" id="IPR000914">
    <property type="entry name" value="SBP_5_dom"/>
</dbReference>
<dbReference type="InterPro" id="IPR030678">
    <property type="entry name" value="Peptide/Ni-bd"/>
</dbReference>
<dbReference type="AlphaFoldDB" id="A0A841EJD7"/>
<dbReference type="RefSeq" id="WP_184640194.1">
    <property type="nucleotide sequence ID" value="NZ_BAABKT010000018.1"/>
</dbReference>
<dbReference type="Gene3D" id="3.10.105.10">
    <property type="entry name" value="Dipeptide-binding Protein, Domain 3"/>
    <property type="match status" value="1"/>
</dbReference>
<dbReference type="CDD" id="cd08506">
    <property type="entry name" value="PBP2_clavulanate_OppA2"/>
    <property type="match status" value="1"/>
</dbReference>
<gene>
    <name evidence="3" type="ORF">HNR25_004962</name>
</gene>
<feature type="signal peptide" evidence="1">
    <location>
        <begin position="1"/>
        <end position="23"/>
    </location>
</feature>
<dbReference type="PANTHER" id="PTHR30290">
    <property type="entry name" value="PERIPLASMIC BINDING COMPONENT OF ABC TRANSPORTER"/>
    <property type="match status" value="1"/>
</dbReference>
<name>A0A841EJD7_9ACTN</name>
<keyword evidence="4" id="KW-1185">Reference proteome</keyword>
<keyword evidence="1" id="KW-0732">Signal</keyword>
<dbReference type="Gene3D" id="3.40.190.10">
    <property type="entry name" value="Periplasmic binding protein-like II"/>
    <property type="match status" value="1"/>
</dbReference>
<evidence type="ECO:0000313" key="4">
    <source>
        <dbReference type="Proteomes" id="UP000578077"/>
    </source>
</evidence>
<dbReference type="PANTHER" id="PTHR30290:SF83">
    <property type="entry name" value="ABC TRANSPORTER SUBSTRATE-BINDING PROTEIN"/>
    <property type="match status" value="1"/>
</dbReference>
<accession>A0A841EJD7</accession>
<feature type="domain" description="Solute-binding protein family 5" evidence="2">
    <location>
        <begin position="101"/>
        <end position="495"/>
    </location>
</feature>
<evidence type="ECO:0000259" key="2">
    <source>
        <dbReference type="Pfam" id="PF00496"/>
    </source>
</evidence>
<sequence length="583" mass="63638">MSKKWLGLAAAGTSAAMLLTACGGGGGNEDGGSDVSVDDSAISGIVDESTEQGGTLNYAHSDQFDSLDPGNTYYAANWDFTRYFARTLVTYEQKPGEAGLELVPDLATDLGEVSDDGLTWTYTLKEGLKFQDGSDITAEDVKYAIARSNFAPEVLNKGPNYFNTHLDAGGYEGPYEDGNLDNFSGISTPDDRTVEFHLNEPFAEFDYLAAFPQTAPVPADADTGDQYQTQVVSSGPYRFDGEWTPGKQLTLVRNEEYDPETDPLTRNRPDKVQVQWKQEENDRDKRLLNGDLHMDVSGVGVEASARQDILRDDELKANADNPQTGFLLYFALNSNVEPFDDRACREAILYGADKTAMQGAWGGSIAGDIATNMLPPSIPGYKDTDPYGTEGQTGDEAKVDESLEECGMADGFSTNIAYRSDRDKEKKAAEALQQSLKQYGIDTELKGYPAGTYTSEQAGSPAFVEREELGILAYGWGADWPSGYGFLQQIMHGDAIKDAGNANLSELDDPEVNKLLDQAATTDDPTSREEIYADVNALAMDSATFLPYLNQKALLYRPEGLSNVYFSEAYKMYDYSALGLEQN</sequence>
<dbReference type="PIRSF" id="PIRSF002741">
    <property type="entry name" value="MppA"/>
    <property type="match status" value="1"/>
</dbReference>
<feature type="chain" id="PRO_5038841665" evidence="1">
    <location>
        <begin position="24"/>
        <end position="583"/>
    </location>
</feature>
<reference evidence="3 4" key="1">
    <citation type="submission" date="2020-08" db="EMBL/GenBank/DDBJ databases">
        <title>Sequencing the genomes of 1000 actinobacteria strains.</title>
        <authorList>
            <person name="Klenk H.-P."/>
        </authorList>
    </citation>
    <scope>NUCLEOTIDE SEQUENCE [LARGE SCALE GENOMIC DNA]</scope>
    <source>
        <strain evidence="3 4">DSM 44593</strain>
    </source>
</reference>
<comment type="caution">
    <text evidence="3">The sequence shown here is derived from an EMBL/GenBank/DDBJ whole genome shotgun (WGS) entry which is preliminary data.</text>
</comment>
<dbReference type="GO" id="GO:0015833">
    <property type="term" value="P:peptide transport"/>
    <property type="evidence" value="ECO:0007669"/>
    <property type="project" value="TreeGrafter"/>
</dbReference>
<organism evidence="3 4">
    <name type="scientific">Streptomonospora salina</name>
    <dbReference type="NCBI Taxonomy" id="104205"/>
    <lineage>
        <taxon>Bacteria</taxon>
        <taxon>Bacillati</taxon>
        <taxon>Actinomycetota</taxon>
        <taxon>Actinomycetes</taxon>
        <taxon>Streptosporangiales</taxon>
        <taxon>Nocardiopsidaceae</taxon>
        <taxon>Streptomonospora</taxon>
    </lineage>
</organism>
<evidence type="ECO:0000256" key="1">
    <source>
        <dbReference type="SAM" id="SignalP"/>
    </source>
</evidence>